<evidence type="ECO:0000313" key="3">
    <source>
        <dbReference type="EMBL" id="GAA0036664.1"/>
    </source>
</evidence>
<protein>
    <submittedName>
        <fullName evidence="3">Alpha/beta hydrolase</fullName>
    </submittedName>
</protein>
<dbReference type="Proteomes" id="UP001498238">
    <property type="component" value="Unassembled WGS sequence"/>
</dbReference>
<dbReference type="EMBL" id="BAAAAF010000011">
    <property type="protein sequence ID" value="GAA0036664.1"/>
    <property type="molecule type" value="Genomic_DNA"/>
</dbReference>
<organism evidence="3 4">
    <name type="scientific">Brevibacterium metallidurans</name>
    <dbReference type="NCBI Taxonomy" id="1482676"/>
    <lineage>
        <taxon>Bacteria</taxon>
        <taxon>Bacillati</taxon>
        <taxon>Actinomycetota</taxon>
        <taxon>Actinomycetes</taxon>
        <taxon>Micrococcales</taxon>
        <taxon>Brevibacteriaceae</taxon>
        <taxon>Brevibacterium</taxon>
    </lineage>
</organism>
<dbReference type="RefSeq" id="WP_339393404.1">
    <property type="nucleotide sequence ID" value="NZ_BAAAAF010000011.1"/>
</dbReference>
<dbReference type="Pfam" id="PF00561">
    <property type="entry name" value="Abhydrolase_1"/>
    <property type="match status" value="1"/>
</dbReference>
<keyword evidence="3" id="KW-0378">Hydrolase</keyword>
<dbReference type="Gene3D" id="3.40.50.1820">
    <property type="entry name" value="alpha/beta hydrolase"/>
    <property type="match status" value="1"/>
</dbReference>
<dbReference type="GO" id="GO:0016787">
    <property type="term" value="F:hydrolase activity"/>
    <property type="evidence" value="ECO:0007669"/>
    <property type="project" value="UniProtKB-KW"/>
</dbReference>
<feature type="domain" description="AB hydrolase-1" evidence="2">
    <location>
        <begin position="24"/>
        <end position="119"/>
    </location>
</feature>
<gene>
    <name evidence="3" type="ORF">NCCP602_26250</name>
</gene>
<dbReference type="InterPro" id="IPR029058">
    <property type="entry name" value="AB_hydrolase_fold"/>
</dbReference>
<name>A0ABN0SQC8_9MICO</name>
<evidence type="ECO:0000313" key="4">
    <source>
        <dbReference type="Proteomes" id="UP001498238"/>
    </source>
</evidence>
<accession>A0ABN0SQC8</accession>
<dbReference type="SUPFAM" id="SSF53474">
    <property type="entry name" value="alpha/beta-Hydrolases"/>
    <property type="match status" value="1"/>
</dbReference>
<reference evidence="3 4" key="1">
    <citation type="submission" date="2024-01" db="EMBL/GenBank/DDBJ databases">
        <title>Characterization of antibiotic resistant novel bacterial strains and their environmental applications.</title>
        <authorList>
            <person name="Manzoor S."/>
            <person name="Abbas S."/>
            <person name="Arshad M."/>
            <person name="Ahmed I."/>
        </authorList>
    </citation>
    <scope>NUCLEOTIDE SEQUENCE [LARGE SCALE GENOMIC DNA]</scope>
    <source>
        <strain evidence="3 4">NCCP-602</strain>
    </source>
</reference>
<feature type="region of interest" description="Disordered" evidence="1">
    <location>
        <begin position="174"/>
        <end position="198"/>
    </location>
</feature>
<feature type="compositionally biased region" description="Basic and acidic residues" evidence="1">
    <location>
        <begin position="176"/>
        <end position="192"/>
    </location>
</feature>
<keyword evidence="4" id="KW-1185">Reference proteome</keyword>
<dbReference type="PANTHER" id="PTHR43433">
    <property type="entry name" value="HYDROLASE, ALPHA/BETA FOLD FAMILY PROTEIN"/>
    <property type="match status" value="1"/>
</dbReference>
<dbReference type="PANTHER" id="PTHR43433:SF1">
    <property type="entry name" value="BLL5160 PROTEIN"/>
    <property type="match status" value="1"/>
</dbReference>
<evidence type="ECO:0000259" key="2">
    <source>
        <dbReference type="Pfam" id="PF00561"/>
    </source>
</evidence>
<dbReference type="InterPro" id="IPR050471">
    <property type="entry name" value="AB_hydrolase"/>
</dbReference>
<proteinExistence type="predicted"/>
<evidence type="ECO:0000256" key="1">
    <source>
        <dbReference type="SAM" id="MobiDB-lite"/>
    </source>
</evidence>
<comment type="caution">
    <text evidence="3">The sequence shown here is derived from an EMBL/GenBank/DDBJ whole genome shotgun (WGS) entry which is preliminary data.</text>
</comment>
<sequence length="259" mass="28380">MTFTEAHDGARLWYSIEQGSSPLPPLVLVQGRALDHHAWDSVRSDFGDRTLVLMDHRGTGESSSEFTPDWSTRDFARDVIAVLDAVGIHRAHFYGHSMGGRIVQWIGADFADRALSIVAGAVSVGDETGPPRPASGATALAAGDPKTLTTLFYPEEWIAANPRQVSELKFSPHSPEAMRVHGEASDRRDGPRPSDISAPTLILFGTADELVDPRNAEVFRQQVPNVRVEQFAGARHAYWAGRPEVHEIVNEFLTAHDPD</sequence>
<dbReference type="InterPro" id="IPR000073">
    <property type="entry name" value="AB_hydrolase_1"/>
</dbReference>